<name>A0A8B4H857_9CORY</name>
<evidence type="ECO:0000313" key="1">
    <source>
        <dbReference type="EMBL" id="SPW28696.1"/>
    </source>
</evidence>
<protein>
    <submittedName>
        <fullName evidence="1">Uncharacterized protein</fullName>
    </submittedName>
</protein>
<evidence type="ECO:0000313" key="2">
    <source>
        <dbReference type="Proteomes" id="UP000249886"/>
    </source>
</evidence>
<dbReference type="Proteomes" id="UP000249886">
    <property type="component" value="Unassembled WGS sequence"/>
</dbReference>
<dbReference type="EMBL" id="UARK01000011">
    <property type="protein sequence ID" value="SPW28696.1"/>
    <property type="molecule type" value="Genomic_DNA"/>
</dbReference>
<proteinExistence type="predicted"/>
<comment type="caution">
    <text evidence="1">The sequence shown here is derived from an EMBL/GenBank/DDBJ whole genome shotgun (WGS) entry which is preliminary data.</text>
</comment>
<accession>A0A8B4H857</accession>
<reference evidence="1 2" key="1">
    <citation type="submission" date="2018-06" db="EMBL/GenBank/DDBJ databases">
        <authorList>
            <consortium name="Pathogen Informatics"/>
            <person name="Doyle S."/>
        </authorList>
    </citation>
    <scope>NUCLEOTIDE SEQUENCE [LARGE SCALE GENOMIC DNA]</scope>
    <source>
        <strain evidence="1 2">NCTC10254</strain>
    </source>
</reference>
<gene>
    <name evidence="1" type="ORF">NCTC10254_01643</name>
</gene>
<organism evidence="1 2">
    <name type="scientific">Corynebacterium matruchotii</name>
    <dbReference type="NCBI Taxonomy" id="43768"/>
    <lineage>
        <taxon>Bacteria</taxon>
        <taxon>Bacillati</taxon>
        <taxon>Actinomycetota</taxon>
        <taxon>Actinomycetes</taxon>
        <taxon>Mycobacteriales</taxon>
        <taxon>Corynebacteriaceae</taxon>
        <taxon>Corynebacterium</taxon>
    </lineage>
</organism>
<dbReference type="AlphaFoldDB" id="A0A8B4H857"/>
<sequence length="67" mass="7137">MPAGVQAARVAVAFTAPIMPMASTDMTMLRRVSRRVMSGHNTQGASMTGQVSEEMVVSVLNTRGERA</sequence>